<evidence type="ECO:0000256" key="13">
    <source>
        <dbReference type="SAM" id="Phobius"/>
    </source>
</evidence>
<dbReference type="SUPFAM" id="SSF48264">
    <property type="entry name" value="Cytochrome P450"/>
    <property type="match status" value="2"/>
</dbReference>
<sequence>MALTEVLFLVVAVLVAVYMWFQRNHSYWQRKGIPYIPPTPIIGNTKVVFKLENSFGMHLSEIYNDPRVKDEAVVGIYSLNKPGLIIRDIELIKSVLIKDFNRFHNRYARCDPHRDPLGYNNLFFVRDAHWKDIRTKLTPVFTSGKVKQMYTLMQEIGKDLEDALKRNGEKSSGKYITEIKEISAQFSTDSIATIAFGIRANSLKNPNAEFRNYGRKLFTFTISRAKDFFVAFFLPKLVSLMRIQFFTPDFAQFMRGTIGHVMQERERTGLLRNDLIDVLVGLRKEAAAEPSKPHYAKNQDFLVAQAGVFFTAGFETSSSTMSFALYELAKHPEMQQRLRQEINEALVEGGGTLSYEKIQSLEYLAMVVDEVLRMYPVLPFLDREYESVKGQPDLSLKPFYDYSLENGTPVFIPVYALQHDPKYWTNPSQFDPERFSPENRKSIVAMAYQPFGSGPHNCIGSRIGLLQSKLGLVSLLKNHLVRECEATMKEMRFDPKGFVLQAEGGIHLEIVNDRLYEESAARAINWLHCCIAPEKFSKKYPDTMLLICLLMLTFLALNHWLRQKYDYFKSRGVPYLPASSWSPMGNLGQLLFLRISFGDLFRQLYADPRGGQAKVVGFFVFQTPALMIRDPELIRKVLIKNFNSFLNRYESADSGDPMGALTLPLAKYHHWKESRQCMSQLFTSGRLREVMYPQMLGVAIDLENYLNKKLRDRSERVLPIGKMCQLYTTDVTGNLFYSLDVGGLRRGRSQLLKKTVELFNTNPRKVLDFMSVFFLPRKTNMLRPKVFREDYAQYMRNLVKDHREPEKGDLINQLQHFQLSHSSNHYSQHPDFIPSQAGIILLAGFETSSALIGFTLYELAKAPDIQSRLRRELSEAFISTSTISYDSLMALPYLKMVCLEALRLYPAAAFTNRECTSSESVGFSLQPHVDFVVPPGMPAYISILGLHRDEKYWPEPLRFDPERFAPERTKDIHPMTYIPFGAGPHGCIGSRLGILQLKLGIAHILKLYWVEVCERTVPEIRFNPKSFMLSSQDEIYLRFCRDTL</sequence>
<dbReference type="CDD" id="cd11056">
    <property type="entry name" value="CYP6-like"/>
    <property type="match status" value="2"/>
</dbReference>
<dbReference type="AlphaFoldDB" id="A0AB40D4K0"/>
<protein>
    <recommendedName>
        <fullName evidence="16">Cyp6g1</fullName>
    </recommendedName>
</protein>
<dbReference type="GO" id="GO:0004497">
    <property type="term" value="F:monooxygenase activity"/>
    <property type="evidence" value="ECO:0007669"/>
    <property type="project" value="UniProtKB-KW"/>
</dbReference>
<dbReference type="Proteomes" id="UP001652628">
    <property type="component" value="Chromosome 2R"/>
</dbReference>
<accession>A0AB40D4K0</accession>
<evidence type="ECO:0000256" key="5">
    <source>
        <dbReference type="ARBA" id="ARBA00022617"/>
    </source>
</evidence>
<feature type="transmembrane region" description="Helical" evidence="13">
    <location>
        <begin position="6"/>
        <end position="21"/>
    </location>
</feature>
<evidence type="ECO:0000256" key="6">
    <source>
        <dbReference type="ARBA" id="ARBA00022723"/>
    </source>
</evidence>
<dbReference type="InterPro" id="IPR017972">
    <property type="entry name" value="Cyt_P450_CS"/>
</dbReference>
<dbReference type="RefSeq" id="XP_065719199.2">
    <property type="nucleotide sequence ID" value="XM_065863127.2"/>
</dbReference>
<evidence type="ECO:0000256" key="8">
    <source>
        <dbReference type="ARBA" id="ARBA00022848"/>
    </source>
</evidence>
<dbReference type="PANTHER" id="PTHR24292:SF45">
    <property type="entry name" value="CYTOCHROME P450 6G1-RELATED"/>
    <property type="match status" value="1"/>
</dbReference>
<keyword evidence="7" id="KW-0256">Endoplasmic reticulum</keyword>
<keyword evidence="13" id="KW-0812">Transmembrane</keyword>
<evidence type="ECO:0000313" key="15">
    <source>
        <dbReference type="RefSeq" id="XP_065719199.2"/>
    </source>
</evidence>
<dbReference type="InterPro" id="IPR001128">
    <property type="entry name" value="Cyt_P450"/>
</dbReference>
<evidence type="ECO:0000256" key="4">
    <source>
        <dbReference type="ARBA" id="ARBA00010617"/>
    </source>
</evidence>
<dbReference type="PANTHER" id="PTHR24292">
    <property type="entry name" value="CYTOCHROME P450"/>
    <property type="match status" value="1"/>
</dbReference>
<comment type="cofactor">
    <cofactor evidence="1">
        <name>heme</name>
        <dbReference type="ChEBI" id="CHEBI:30413"/>
    </cofactor>
</comment>
<evidence type="ECO:0000256" key="12">
    <source>
        <dbReference type="ARBA" id="ARBA00023136"/>
    </source>
</evidence>
<gene>
    <name evidence="15" type="primary">LOC108009231</name>
</gene>
<keyword evidence="10" id="KW-0408">Iron</keyword>
<evidence type="ECO:0000256" key="7">
    <source>
        <dbReference type="ARBA" id="ARBA00022824"/>
    </source>
</evidence>
<dbReference type="GO" id="GO:0016705">
    <property type="term" value="F:oxidoreductase activity, acting on paired donors, with incorporation or reduction of molecular oxygen"/>
    <property type="evidence" value="ECO:0007669"/>
    <property type="project" value="InterPro"/>
</dbReference>
<proteinExistence type="inferred from homology"/>
<evidence type="ECO:0000256" key="11">
    <source>
        <dbReference type="ARBA" id="ARBA00023033"/>
    </source>
</evidence>
<dbReference type="GeneID" id="108009231"/>
<evidence type="ECO:0008006" key="16">
    <source>
        <dbReference type="Google" id="ProtNLM"/>
    </source>
</evidence>
<evidence type="ECO:0000256" key="2">
    <source>
        <dbReference type="ARBA" id="ARBA00004174"/>
    </source>
</evidence>
<organism evidence="14 15">
    <name type="scientific">Drosophila suzukii</name>
    <name type="common">Spotted-wing drosophila fruit fly</name>
    <dbReference type="NCBI Taxonomy" id="28584"/>
    <lineage>
        <taxon>Eukaryota</taxon>
        <taxon>Metazoa</taxon>
        <taxon>Ecdysozoa</taxon>
        <taxon>Arthropoda</taxon>
        <taxon>Hexapoda</taxon>
        <taxon>Insecta</taxon>
        <taxon>Pterygota</taxon>
        <taxon>Neoptera</taxon>
        <taxon>Endopterygota</taxon>
        <taxon>Diptera</taxon>
        <taxon>Brachycera</taxon>
        <taxon>Muscomorpha</taxon>
        <taxon>Ephydroidea</taxon>
        <taxon>Drosophilidae</taxon>
        <taxon>Drosophila</taxon>
        <taxon>Sophophora</taxon>
    </lineage>
</organism>
<dbReference type="GO" id="GO:0046680">
    <property type="term" value="P:response to DDT"/>
    <property type="evidence" value="ECO:0007669"/>
    <property type="project" value="TreeGrafter"/>
</dbReference>
<keyword evidence="5" id="KW-0349">Heme</keyword>
<keyword evidence="6" id="KW-0479">Metal-binding</keyword>
<dbReference type="GO" id="GO:0005506">
    <property type="term" value="F:iron ion binding"/>
    <property type="evidence" value="ECO:0007669"/>
    <property type="project" value="InterPro"/>
</dbReference>
<dbReference type="GO" id="GO:0005789">
    <property type="term" value="C:endoplasmic reticulum membrane"/>
    <property type="evidence" value="ECO:0007669"/>
    <property type="project" value="UniProtKB-SubCell"/>
</dbReference>
<dbReference type="InterPro" id="IPR036396">
    <property type="entry name" value="Cyt_P450_sf"/>
</dbReference>
<keyword evidence="12 13" id="KW-0472">Membrane</keyword>
<keyword evidence="8" id="KW-0492">Microsome</keyword>
<keyword evidence="13" id="KW-1133">Transmembrane helix</keyword>
<evidence type="ECO:0000313" key="14">
    <source>
        <dbReference type="Proteomes" id="UP001652628"/>
    </source>
</evidence>
<dbReference type="InterPro" id="IPR002401">
    <property type="entry name" value="Cyt_P450_E_grp-I"/>
</dbReference>
<name>A0AB40D4K0_DROSZ</name>
<dbReference type="Gene3D" id="1.10.630.10">
    <property type="entry name" value="Cytochrome P450"/>
    <property type="match status" value="2"/>
</dbReference>
<keyword evidence="9" id="KW-0560">Oxidoreductase</keyword>
<comment type="similarity">
    <text evidence="4">Belongs to the cytochrome P450 family.</text>
</comment>
<dbReference type="PRINTS" id="PR00463">
    <property type="entry name" value="EP450I"/>
</dbReference>
<keyword evidence="11" id="KW-0503">Monooxygenase</keyword>
<reference evidence="15" key="1">
    <citation type="submission" date="2025-08" db="UniProtKB">
        <authorList>
            <consortium name="RefSeq"/>
        </authorList>
    </citation>
    <scope>IDENTIFICATION</scope>
</reference>
<dbReference type="GO" id="GO:0046701">
    <property type="term" value="P:insecticide catabolic process"/>
    <property type="evidence" value="ECO:0007669"/>
    <property type="project" value="TreeGrafter"/>
</dbReference>
<dbReference type="Pfam" id="PF00067">
    <property type="entry name" value="p450"/>
    <property type="match status" value="2"/>
</dbReference>
<dbReference type="PRINTS" id="PR00385">
    <property type="entry name" value="P450"/>
</dbReference>
<dbReference type="PROSITE" id="PS00086">
    <property type="entry name" value="CYTOCHROME_P450"/>
    <property type="match status" value="2"/>
</dbReference>
<dbReference type="InterPro" id="IPR050476">
    <property type="entry name" value="Insect_CytP450_Detox"/>
</dbReference>
<keyword evidence="14" id="KW-1185">Reference proteome</keyword>
<evidence type="ECO:0000256" key="9">
    <source>
        <dbReference type="ARBA" id="ARBA00023002"/>
    </source>
</evidence>
<evidence type="ECO:0000256" key="1">
    <source>
        <dbReference type="ARBA" id="ARBA00001971"/>
    </source>
</evidence>
<evidence type="ECO:0000256" key="3">
    <source>
        <dbReference type="ARBA" id="ARBA00004406"/>
    </source>
</evidence>
<comment type="subcellular location">
    <subcellularLocation>
        <location evidence="3">Endoplasmic reticulum membrane</location>
        <topology evidence="3">Peripheral membrane protein</topology>
    </subcellularLocation>
    <subcellularLocation>
        <location evidence="2">Microsome membrane</location>
        <topology evidence="2">Peripheral membrane protein</topology>
    </subcellularLocation>
</comment>
<dbReference type="GO" id="GO:0020037">
    <property type="term" value="F:heme binding"/>
    <property type="evidence" value="ECO:0007669"/>
    <property type="project" value="InterPro"/>
</dbReference>
<evidence type="ECO:0000256" key="10">
    <source>
        <dbReference type="ARBA" id="ARBA00023004"/>
    </source>
</evidence>